<dbReference type="AlphaFoldDB" id="A0A6I2R738"/>
<comment type="caution">
    <text evidence="1">The sequence shown here is derived from an EMBL/GenBank/DDBJ whole genome shotgun (WGS) entry which is preliminary data.</text>
</comment>
<dbReference type="EMBL" id="WKPR01000004">
    <property type="protein sequence ID" value="MSB19092.1"/>
    <property type="molecule type" value="Genomic_DNA"/>
</dbReference>
<proteinExistence type="predicted"/>
<evidence type="ECO:0000313" key="1">
    <source>
        <dbReference type="EMBL" id="MSB19092.1"/>
    </source>
</evidence>
<evidence type="ECO:0000313" key="2">
    <source>
        <dbReference type="Proteomes" id="UP000434475"/>
    </source>
</evidence>
<name>A0A6I2R738_FLAPL</name>
<gene>
    <name evidence="1" type="ORF">GKE97_06115</name>
</gene>
<organism evidence="1 2">
    <name type="scientific">Flavonifractor plautii</name>
    <name type="common">Fusobacterium plautii</name>
    <dbReference type="NCBI Taxonomy" id="292800"/>
    <lineage>
        <taxon>Bacteria</taxon>
        <taxon>Bacillati</taxon>
        <taxon>Bacillota</taxon>
        <taxon>Clostridia</taxon>
        <taxon>Eubacteriales</taxon>
        <taxon>Oscillospiraceae</taxon>
        <taxon>Flavonifractor</taxon>
    </lineage>
</organism>
<accession>A0A6I2R738</accession>
<dbReference type="RefSeq" id="WP_172697453.1">
    <property type="nucleotide sequence ID" value="NZ_CAXUMB010000001.1"/>
</dbReference>
<protein>
    <submittedName>
        <fullName evidence="1">Uncharacterized protein</fullName>
    </submittedName>
</protein>
<sequence>MAEIVGIKFGQSLPPERWMEAADNLEQVFPTIARRLELMNNDGMGKQDAREFMEDAMLSLVALRFVAANASECCRFIAIPKKMEGGEQK</sequence>
<dbReference type="Proteomes" id="UP000434475">
    <property type="component" value="Unassembled WGS sequence"/>
</dbReference>
<reference evidence="1 2" key="1">
    <citation type="journal article" date="2019" name="Nat. Med.">
        <title>A library of human gut bacterial isolates paired with longitudinal multiomics data enables mechanistic microbiome research.</title>
        <authorList>
            <person name="Poyet M."/>
            <person name="Groussin M."/>
            <person name="Gibbons S.M."/>
            <person name="Avila-Pacheco J."/>
            <person name="Jiang X."/>
            <person name="Kearney S.M."/>
            <person name="Perrotta A.R."/>
            <person name="Berdy B."/>
            <person name="Zhao S."/>
            <person name="Lieberman T.D."/>
            <person name="Swanson P.K."/>
            <person name="Smith M."/>
            <person name="Roesemann S."/>
            <person name="Alexander J.E."/>
            <person name="Rich S.A."/>
            <person name="Livny J."/>
            <person name="Vlamakis H."/>
            <person name="Clish C."/>
            <person name="Bullock K."/>
            <person name="Deik A."/>
            <person name="Scott J."/>
            <person name="Pierce K.A."/>
            <person name="Xavier R.J."/>
            <person name="Alm E.J."/>
        </authorList>
    </citation>
    <scope>NUCLEOTIDE SEQUENCE [LARGE SCALE GENOMIC DNA]</scope>
    <source>
        <strain evidence="1 2">BIOML-A2</strain>
    </source>
</reference>